<keyword evidence="1" id="KW-0808">Transferase</keyword>
<dbReference type="PANTHER" id="PTHR35526">
    <property type="entry name" value="ANTI-SIGMA-F FACTOR RSBW-RELATED"/>
    <property type="match status" value="1"/>
</dbReference>
<evidence type="ECO:0000256" key="1">
    <source>
        <dbReference type="ARBA" id="ARBA00022527"/>
    </source>
</evidence>
<dbReference type="InterPro" id="IPR050267">
    <property type="entry name" value="Anti-sigma-factor_SerPK"/>
</dbReference>
<dbReference type="InterPro" id="IPR036890">
    <property type="entry name" value="HATPase_C_sf"/>
</dbReference>
<dbReference type="Pfam" id="PF13581">
    <property type="entry name" value="HATPase_c_2"/>
    <property type="match status" value="1"/>
</dbReference>
<sequence length="143" mass="15626">MPSLTNSLPPVPHTEVARWELASPRDVRGLRASLHEAITGRPFPPDATLEEIPEQMVLVASELATNAIKHGLPPSLVRLLRAGGFLILDVADHDLSTPPEYAVGREPGEGGLGLHLARKLAFDIGWYLNDEEKTKHVWAQFGV</sequence>
<dbReference type="InParanoid" id="A0A545AY37"/>
<dbReference type="GO" id="GO:0005524">
    <property type="term" value="F:ATP binding"/>
    <property type="evidence" value="ECO:0007669"/>
    <property type="project" value="UniProtKB-KW"/>
</dbReference>
<dbReference type="OrthoDB" id="3297757at2"/>
<reference evidence="3 4" key="1">
    <citation type="submission" date="2019-07" db="EMBL/GenBank/DDBJ databases">
        <title>Cryptosporangium phraense sp. nov., isolated from plant litter.</title>
        <authorList>
            <person name="Suriyachadkun C."/>
        </authorList>
    </citation>
    <scope>NUCLEOTIDE SEQUENCE [LARGE SCALE GENOMIC DNA]</scope>
    <source>
        <strain evidence="3 4">A-T 5661</strain>
    </source>
</reference>
<keyword evidence="1" id="KW-0723">Serine/threonine-protein kinase</keyword>
<proteinExistence type="predicted"/>
<keyword evidence="1" id="KW-0418">Kinase</keyword>
<dbReference type="Gene3D" id="3.30.565.10">
    <property type="entry name" value="Histidine kinase-like ATPase, C-terminal domain"/>
    <property type="match status" value="1"/>
</dbReference>
<accession>A0A545AY37</accession>
<protein>
    <submittedName>
        <fullName evidence="3">ATP-binding protein</fullName>
    </submittedName>
</protein>
<name>A0A545AY37_9ACTN</name>
<keyword evidence="4" id="KW-1185">Reference proteome</keyword>
<keyword evidence="3" id="KW-0547">Nucleotide-binding</keyword>
<dbReference type="SUPFAM" id="SSF55874">
    <property type="entry name" value="ATPase domain of HSP90 chaperone/DNA topoisomerase II/histidine kinase"/>
    <property type="match status" value="1"/>
</dbReference>
<dbReference type="Proteomes" id="UP000317982">
    <property type="component" value="Unassembled WGS sequence"/>
</dbReference>
<dbReference type="InterPro" id="IPR003594">
    <property type="entry name" value="HATPase_dom"/>
</dbReference>
<keyword evidence="3" id="KW-0067">ATP-binding</keyword>
<dbReference type="GO" id="GO:0004674">
    <property type="term" value="F:protein serine/threonine kinase activity"/>
    <property type="evidence" value="ECO:0007669"/>
    <property type="project" value="UniProtKB-KW"/>
</dbReference>
<evidence type="ECO:0000313" key="4">
    <source>
        <dbReference type="Proteomes" id="UP000317982"/>
    </source>
</evidence>
<dbReference type="PANTHER" id="PTHR35526:SF3">
    <property type="entry name" value="ANTI-SIGMA-F FACTOR RSBW"/>
    <property type="match status" value="1"/>
</dbReference>
<gene>
    <name evidence="3" type="ORF">FL583_02360</name>
</gene>
<feature type="domain" description="Histidine kinase/HSP90-like ATPase" evidence="2">
    <location>
        <begin position="22"/>
        <end position="138"/>
    </location>
</feature>
<comment type="caution">
    <text evidence="3">The sequence shown here is derived from an EMBL/GenBank/DDBJ whole genome shotgun (WGS) entry which is preliminary data.</text>
</comment>
<dbReference type="EMBL" id="VIRS01000002">
    <property type="protein sequence ID" value="TQS46259.1"/>
    <property type="molecule type" value="Genomic_DNA"/>
</dbReference>
<evidence type="ECO:0000313" key="3">
    <source>
        <dbReference type="EMBL" id="TQS46259.1"/>
    </source>
</evidence>
<evidence type="ECO:0000259" key="2">
    <source>
        <dbReference type="Pfam" id="PF13581"/>
    </source>
</evidence>
<organism evidence="3 4">
    <name type="scientific">Cryptosporangium phraense</name>
    <dbReference type="NCBI Taxonomy" id="2593070"/>
    <lineage>
        <taxon>Bacteria</taxon>
        <taxon>Bacillati</taxon>
        <taxon>Actinomycetota</taxon>
        <taxon>Actinomycetes</taxon>
        <taxon>Cryptosporangiales</taxon>
        <taxon>Cryptosporangiaceae</taxon>
        <taxon>Cryptosporangium</taxon>
    </lineage>
</organism>
<dbReference type="AlphaFoldDB" id="A0A545AY37"/>
<dbReference type="CDD" id="cd16936">
    <property type="entry name" value="HATPase_RsbW-like"/>
    <property type="match status" value="1"/>
</dbReference>